<dbReference type="PANTHER" id="PTHR39605:SF1">
    <property type="entry name" value="MAJOR FACILITATOR SUPERFAMILY (MFS) PROFILE DOMAIN-CONTAINING PROTEIN"/>
    <property type="match status" value="1"/>
</dbReference>
<keyword evidence="1" id="KW-0472">Membrane</keyword>
<accession>A0A8H5ZRG8</accession>
<evidence type="ECO:0000313" key="3">
    <source>
        <dbReference type="Proteomes" id="UP000624244"/>
    </source>
</evidence>
<feature type="transmembrane region" description="Helical" evidence="1">
    <location>
        <begin position="92"/>
        <end position="115"/>
    </location>
</feature>
<dbReference type="AlphaFoldDB" id="A0A8H5ZRG8"/>
<protein>
    <submittedName>
        <fullName evidence="2">Uncharacterized protein</fullName>
    </submittedName>
</protein>
<dbReference type="OMA" id="AATIFHH"/>
<dbReference type="Proteomes" id="UP000624244">
    <property type="component" value="Unassembled WGS sequence"/>
</dbReference>
<comment type="caution">
    <text evidence="2">The sequence shown here is derived from an EMBL/GenBank/DDBJ whole genome shotgun (WGS) entry which is preliminary data.</text>
</comment>
<keyword evidence="1" id="KW-0812">Transmembrane</keyword>
<reference evidence="2" key="1">
    <citation type="submission" date="2019-11" db="EMBL/GenBank/DDBJ databases">
        <title>Bipolaris sorokiniana Genome sequencing.</title>
        <authorList>
            <person name="Wang H."/>
        </authorList>
    </citation>
    <scope>NUCLEOTIDE SEQUENCE</scope>
</reference>
<feature type="transmembrane region" description="Helical" evidence="1">
    <location>
        <begin position="127"/>
        <end position="146"/>
    </location>
</feature>
<dbReference type="EMBL" id="WNKQ01000001">
    <property type="protein sequence ID" value="KAF5853749.1"/>
    <property type="molecule type" value="Genomic_DNA"/>
</dbReference>
<dbReference type="PANTHER" id="PTHR39605">
    <property type="entry name" value="MAJOR FACILITATOR SUPERFAMILY (MFS) PROFILE DOMAIN-CONTAINING PROTEIN"/>
    <property type="match status" value="1"/>
</dbReference>
<evidence type="ECO:0000313" key="2">
    <source>
        <dbReference type="EMBL" id="KAF5853749.1"/>
    </source>
</evidence>
<sequence>MPSMNSTVFHAYAYGTAFWYGLRGLCRVYDPIMVIGWFRPPSQLNLAPNDLETYNVRNDGWCLITLALVLISLTNAVPFTSESVKKFSSVPYAKAIVAATIFHHVATGIGAYQHYKLPSHYNTSMSIGVWGNIWLSLTGLFTLALLQSDAGDMSVEQAAQKVK</sequence>
<name>A0A8H5ZRG8_COCSA</name>
<feature type="transmembrane region" description="Helical" evidence="1">
    <location>
        <begin position="60"/>
        <end position="80"/>
    </location>
</feature>
<proteinExistence type="predicted"/>
<organism evidence="2 3">
    <name type="scientific">Cochliobolus sativus</name>
    <name type="common">Common root rot and spot blotch fungus</name>
    <name type="synonym">Bipolaris sorokiniana</name>
    <dbReference type="NCBI Taxonomy" id="45130"/>
    <lineage>
        <taxon>Eukaryota</taxon>
        <taxon>Fungi</taxon>
        <taxon>Dikarya</taxon>
        <taxon>Ascomycota</taxon>
        <taxon>Pezizomycotina</taxon>
        <taxon>Dothideomycetes</taxon>
        <taxon>Pleosporomycetidae</taxon>
        <taxon>Pleosporales</taxon>
        <taxon>Pleosporineae</taxon>
        <taxon>Pleosporaceae</taxon>
        <taxon>Bipolaris</taxon>
    </lineage>
</organism>
<evidence type="ECO:0000256" key="1">
    <source>
        <dbReference type="SAM" id="Phobius"/>
    </source>
</evidence>
<gene>
    <name evidence="2" type="ORF">GGP41_006525</name>
</gene>
<keyword evidence="1" id="KW-1133">Transmembrane helix</keyword>